<feature type="compositionally biased region" description="Acidic residues" evidence="1">
    <location>
        <begin position="728"/>
        <end position="751"/>
    </location>
</feature>
<feature type="region of interest" description="Disordered" evidence="1">
    <location>
        <begin position="723"/>
        <end position="751"/>
    </location>
</feature>
<name>A0AAW2YV01_9EUKA</name>
<accession>A0AAW2YV01</accession>
<evidence type="ECO:0000256" key="1">
    <source>
        <dbReference type="SAM" id="MobiDB-lite"/>
    </source>
</evidence>
<dbReference type="Proteomes" id="UP001431209">
    <property type="component" value="Unassembled WGS sequence"/>
</dbReference>
<comment type="caution">
    <text evidence="2">The sequence shown here is derived from an EMBL/GenBank/DDBJ whole genome shotgun (WGS) entry which is preliminary data.</text>
</comment>
<proteinExistence type="predicted"/>
<keyword evidence="3" id="KW-1185">Reference proteome</keyword>
<evidence type="ECO:0000313" key="3">
    <source>
        <dbReference type="Proteomes" id="UP001431209"/>
    </source>
</evidence>
<feature type="region of interest" description="Disordered" evidence="1">
    <location>
        <begin position="1"/>
        <end position="25"/>
    </location>
</feature>
<organism evidence="2 3">
    <name type="scientific">Acrasis kona</name>
    <dbReference type="NCBI Taxonomy" id="1008807"/>
    <lineage>
        <taxon>Eukaryota</taxon>
        <taxon>Discoba</taxon>
        <taxon>Heterolobosea</taxon>
        <taxon>Tetramitia</taxon>
        <taxon>Eutetramitia</taxon>
        <taxon>Acrasidae</taxon>
        <taxon>Acrasis</taxon>
    </lineage>
</organism>
<gene>
    <name evidence="2" type="ORF">AKO1_006895</name>
</gene>
<sequence length="751" mass="85811">MSELKVEHGEKRPLEGTDESDEPLKKKIKELEEKVVQLQQLNTTLTQQNQQKQNTIALLTRHNVTLLCQAQLAQQLTSQLHTQPPQPNILPQVPQPQQIKPQVPQTAVSPPPNTPVAVAGPPNGNNLAAKAKKTKKVDEVLENIVGSNDVTEASASIVETEIKKLFSKVNNGGKRGILAVHAGDGLEVVVKAIEQSLKQVETLRIRATTEFASQGIDKATQSINKCLNLLQSCTRAVVQGLLSLLDSAISQLMDGTLDDWGVEMANQLEASWKGLFEVIFLSPEIEECDSTYTGIGQLLNPASTQASLEELQNFGKNLSYFKLDNLSRMFKQMFMFMKRNNTVEWYLSFCLQIKYYKEYCAKMIELGNFKECLESILDKILTGPHAVRTGSYTDEDKTYLVEYLVLCLRNILAEDFQQRSDENTFLPPNSLYAKSLEAIMATCVNVHPKRVLFPRELIPLLLFLLELFPSNEVYVGGETGQDIRHLTFIADLLFIVVRQIVEIDNYDESIDSVKTVGRTIVLECTNTLLEKLLEIRGSEHQTRLKEIIETDPVFKRSLAQIAEKAVWIPIHKEEKDPDWKNENDFSETLQIKQDPNTEILRQSVFGHLRILLPRVASYLQQMIEHINVALNYKIENRNNQSYDVFFREMRLIGQHYFKSARERQWEDLLAKVLFIHSRKVKLKKMLKQWNTDTTQRDTRPWFEGLLDEEDENGAIEDQFAMNGNQMGYDDEEEEGNNYANMEDEEENEEED</sequence>
<dbReference type="AlphaFoldDB" id="A0AAW2YV01"/>
<evidence type="ECO:0000313" key="2">
    <source>
        <dbReference type="EMBL" id="KAL0480636.1"/>
    </source>
</evidence>
<feature type="compositionally biased region" description="Low complexity" evidence="1">
    <location>
        <begin position="79"/>
        <end position="105"/>
    </location>
</feature>
<dbReference type="EMBL" id="JAOPGA020000678">
    <property type="protein sequence ID" value="KAL0480636.1"/>
    <property type="molecule type" value="Genomic_DNA"/>
</dbReference>
<feature type="region of interest" description="Disordered" evidence="1">
    <location>
        <begin position="79"/>
        <end position="111"/>
    </location>
</feature>
<protein>
    <submittedName>
        <fullName evidence="2">Kcnh4</fullName>
    </submittedName>
</protein>
<feature type="compositionally biased region" description="Basic and acidic residues" evidence="1">
    <location>
        <begin position="1"/>
        <end position="15"/>
    </location>
</feature>
<reference evidence="2 3" key="1">
    <citation type="submission" date="2024-03" db="EMBL/GenBank/DDBJ databases">
        <title>The Acrasis kona genome and developmental transcriptomes reveal deep origins of eukaryotic multicellular pathways.</title>
        <authorList>
            <person name="Sheikh S."/>
            <person name="Fu C.-J."/>
            <person name="Brown M.W."/>
            <person name="Baldauf S.L."/>
        </authorList>
    </citation>
    <scope>NUCLEOTIDE SEQUENCE [LARGE SCALE GENOMIC DNA]</scope>
    <source>
        <strain evidence="2 3">ATCC MYA-3509</strain>
    </source>
</reference>